<protein>
    <submittedName>
        <fullName evidence="7">TMEM39A</fullName>
    </submittedName>
</protein>
<dbReference type="Pfam" id="PF10271">
    <property type="entry name" value="Tmp39"/>
    <property type="match status" value="2"/>
</dbReference>
<dbReference type="Proteomes" id="UP000593567">
    <property type="component" value="Unassembled WGS sequence"/>
</dbReference>
<feature type="transmembrane region" description="Helical" evidence="6">
    <location>
        <begin position="157"/>
        <end position="176"/>
    </location>
</feature>
<dbReference type="GO" id="GO:0016020">
    <property type="term" value="C:membrane"/>
    <property type="evidence" value="ECO:0007669"/>
    <property type="project" value="UniProtKB-SubCell"/>
</dbReference>
<keyword evidence="5 6" id="KW-0472">Membrane</keyword>
<name>A0A7J7KFE1_BUGNE</name>
<dbReference type="PANTHER" id="PTHR12995">
    <property type="entry name" value="FI21814P1"/>
    <property type="match status" value="1"/>
</dbReference>
<dbReference type="EMBL" id="VXIV02000582">
    <property type="protein sequence ID" value="KAF6037372.1"/>
    <property type="molecule type" value="Genomic_DNA"/>
</dbReference>
<organism evidence="7 8">
    <name type="scientific">Bugula neritina</name>
    <name type="common">Brown bryozoan</name>
    <name type="synonym">Sertularia neritina</name>
    <dbReference type="NCBI Taxonomy" id="10212"/>
    <lineage>
        <taxon>Eukaryota</taxon>
        <taxon>Metazoa</taxon>
        <taxon>Spiralia</taxon>
        <taxon>Lophotrochozoa</taxon>
        <taxon>Bryozoa</taxon>
        <taxon>Gymnolaemata</taxon>
        <taxon>Cheilostomatida</taxon>
        <taxon>Flustrina</taxon>
        <taxon>Buguloidea</taxon>
        <taxon>Bugulidae</taxon>
        <taxon>Bugula</taxon>
    </lineage>
</organism>
<keyword evidence="3 6" id="KW-0812">Transmembrane</keyword>
<feature type="transmembrane region" description="Helical" evidence="6">
    <location>
        <begin position="314"/>
        <end position="334"/>
    </location>
</feature>
<evidence type="ECO:0000313" key="7">
    <source>
        <dbReference type="EMBL" id="KAF6037372.1"/>
    </source>
</evidence>
<keyword evidence="4 6" id="KW-1133">Transmembrane helix</keyword>
<evidence type="ECO:0000313" key="8">
    <source>
        <dbReference type="Proteomes" id="UP000593567"/>
    </source>
</evidence>
<accession>A0A7J7KFE1</accession>
<feature type="transmembrane region" description="Helical" evidence="6">
    <location>
        <begin position="241"/>
        <end position="267"/>
    </location>
</feature>
<dbReference type="AlphaFoldDB" id="A0A7J7KFE1"/>
<gene>
    <name evidence="7" type="ORF">EB796_004317</name>
</gene>
<reference evidence="7" key="1">
    <citation type="submission" date="2020-06" db="EMBL/GenBank/DDBJ databases">
        <title>Draft genome of Bugula neritina, a colonial animal packing powerful symbionts and potential medicines.</title>
        <authorList>
            <person name="Rayko M."/>
        </authorList>
    </citation>
    <scope>NUCLEOTIDE SEQUENCE [LARGE SCALE GENOMIC DNA]</scope>
    <source>
        <strain evidence="7">Kwan_BN1</strain>
    </source>
</reference>
<evidence type="ECO:0000256" key="6">
    <source>
        <dbReference type="SAM" id="Phobius"/>
    </source>
</evidence>
<feature type="transmembrane region" description="Helical" evidence="6">
    <location>
        <begin position="94"/>
        <end position="114"/>
    </location>
</feature>
<comment type="similarity">
    <text evidence="2">Belongs to the TMEM39 family.</text>
</comment>
<evidence type="ECO:0000256" key="3">
    <source>
        <dbReference type="ARBA" id="ARBA00022692"/>
    </source>
</evidence>
<evidence type="ECO:0000256" key="2">
    <source>
        <dbReference type="ARBA" id="ARBA00010737"/>
    </source>
</evidence>
<keyword evidence="8" id="KW-1185">Reference proteome</keyword>
<dbReference type="InterPro" id="IPR019397">
    <property type="entry name" value="Uncharacterised_TMEM39"/>
</dbReference>
<sequence length="342" mass="39398">MAISRRLQRHVGAKTEAQSSEDVFPPVVGMQAPLPRHCMLPDVKPANEGRFQLFYLSCALALMALQFTNLYNAVNWLPNSVHDNLDLAAIDTDLLVLLVLILSYRMLKFIIVRISWLFRPRMGNTVAMLVQGSLLFIYFIVTVIRFISIIYKYPLNKWLSLLLLPVLYFLVFGPNIPQMLAKHLPSLSIFSKPSHPYELLVPPSTEKTSKNIFHACSFEPEAVRREVFLLKTDFNYRLKMVFYEVTISTYYGTIVPIIFCKCAHSIWSELTIWPKGVNVKHVKGLFKAEGINNTAEPGNSMHIKFYMMFSQPEYIYLLISAVCVLCTLLEFAMLSKYRHWQQ</sequence>
<comment type="subcellular location">
    <subcellularLocation>
        <location evidence="1">Membrane</location>
        <topology evidence="1">Multi-pass membrane protein</topology>
    </subcellularLocation>
</comment>
<dbReference type="OrthoDB" id="438179at2759"/>
<feature type="transmembrane region" description="Helical" evidence="6">
    <location>
        <begin position="126"/>
        <end position="151"/>
    </location>
</feature>
<proteinExistence type="inferred from homology"/>
<evidence type="ECO:0000256" key="4">
    <source>
        <dbReference type="ARBA" id="ARBA00022989"/>
    </source>
</evidence>
<evidence type="ECO:0000256" key="1">
    <source>
        <dbReference type="ARBA" id="ARBA00004141"/>
    </source>
</evidence>
<evidence type="ECO:0000256" key="5">
    <source>
        <dbReference type="ARBA" id="ARBA00023136"/>
    </source>
</evidence>
<comment type="caution">
    <text evidence="7">The sequence shown here is derived from an EMBL/GenBank/DDBJ whole genome shotgun (WGS) entry which is preliminary data.</text>
</comment>
<dbReference type="PANTHER" id="PTHR12995:SF4">
    <property type="entry name" value="FI21814P1"/>
    <property type="match status" value="1"/>
</dbReference>